<dbReference type="EMBL" id="FOCG01000003">
    <property type="protein sequence ID" value="SEN08411.1"/>
    <property type="molecule type" value="Genomic_DNA"/>
</dbReference>
<dbReference type="Proteomes" id="UP000199158">
    <property type="component" value="Unassembled WGS sequence"/>
</dbReference>
<evidence type="ECO:0000313" key="4">
    <source>
        <dbReference type="Proteomes" id="UP000199158"/>
    </source>
</evidence>
<dbReference type="Gene3D" id="3.30.420.280">
    <property type="match status" value="1"/>
</dbReference>
<dbReference type="Pfam" id="PF03237">
    <property type="entry name" value="Terminase_6N"/>
    <property type="match status" value="1"/>
</dbReference>
<dbReference type="STRING" id="474960.SAMN05216180_2690"/>
<proteinExistence type="predicted"/>
<dbReference type="InterPro" id="IPR006437">
    <property type="entry name" value="Phage_terminase_lsu"/>
</dbReference>
<dbReference type="InterPro" id="IPR027417">
    <property type="entry name" value="P-loop_NTPase"/>
</dbReference>
<dbReference type="AlphaFoldDB" id="A0A1H8DM52"/>
<feature type="domain" description="Terminase large subunit gp17-like C-terminal" evidence="2">
    <location>
        <begin position="259"/>
        <end position="400"/>
    </location>
</feature>
<keyword evidence="4" id="KW-1185">Reference proteome</keyword>
<evidence type="ECO:0000256" key="1">
    <source>
        <dbReference type="ARBA" id="ARBA00022612"/>
    </source>
</evidence>
<reference evidence="3 4" key="1">
    <citation type="submission" date="2016-10" db="EMBL/GenBank/DDBJ databases">
        <authorList>
            <person name="de Groot N.N."/>
        </authorList>
    </citation>
    <scope>NUCLEOTIDE SEQUENCE [LARGE SCALE GENOMIC DNA]</scope>
    <source>
        <strain evidence="3 4">CGMCC 1.5070</strain>
    </source>
</reference>
<dbReference type="Pfam" id="PF17289">
    <property type="entry name" value="Terminase_6C"/>
    <property type="match status" value="1"/>
</dbReference>
<dbReference type="RefSeq" id="WP_092756036.1">
    <property type="nucleotide sequence ID" value="NZ_FOCG01000003.1"/>
</dbReference>
<accession>A0A1H8DM52</accession>
<dbReference type="Gene3D" id="3.40.50.300">
    <property type="entry name" value="P-loop containing nucleotide triphosphate hydrolases"/>
    <property type="match status" value="1"/>
</dbReference>
<protein>
    <submittedName>
        <fullName evidence="3">Phage terminase, large subunit, PBSX family</fullName>
    </submittedName>
</protein>
<evidence type="ECO:0000259" key="2">
    <source>
        <dbReference type="Pfam" id="PF17289"/>
    </source>
</evidence>
<dbReference type="OrthoDB" id="4498710at2"/>
<dbReference type="InterPro" id="IPR035421">
    <property type="entry name" value="Terminase_6C"/>
</dbReference>
<evidence type="ECO:0000313" key="3">
    <source>
        <dbReference type="EMBL" id="SEN08411.1"/>
    </source>
</evidence>
<keyword evidence="1" id="KW-1188">Viral release from host cell</keyword>
<sequence>MTKFKPFSKRQITAMNWWCTGSPYESHDAIICDGAIRSGKTLCMSLGFVSWSMFCFDGASFAICGKTITSVRRNLVTPLLQNLSVLGFTCNDKLSRNYIDIHFGGKSNRYYLFGGKDEGSAANIQGVTLAGVLLDEVALMPRSFVEQAVARCSVAHSRFWFNCNPEHPFHWFYTEWIQKAKQKNALYLHFTMEDNLSLSEKIKRRYEEMYSGVFYERFVLGKWVAAQGLIYPMFSEQQHVVHGEPPICEKYYISCDYGTVNPMSMGLWGLSNGIWYRLREYYHNSRTAGVLKTDEEYYDALEELAGELTVTAVIVDPSAASFIQCVRRHGKYRCIAAVNDVAVGIRRVGDLLRSGKLRFHESCTDCLREFSLYCWDEGLKHDAPKKENDHAMDDMRYFVMTALHEQTGSGFYALSANRKM</sequence>
<name>A0A1H8DM52_9FIRM</name>
<organism evidence="3 4">
    <name type="scientific">Hydrogenoanaerobacterium saccharovorans</name>
    <dbReference type="NCBI Taxonomy" id="474960"/>
    <lineage>
        <taxon>Bacteria</taxon>
        <taxon>Bacillati</taxon>
        <taxon>Bacillota</taxon>
        <taxon>Clostridia</taxon>
        <taxon>Eubacteriales</taxon>
        <taxon>Oscillospiraceae</taxon>
        <taxon>Hydrogenoanaerobacterium</taxon>
    </lineage>
</organism>
<gene>
    <name evidence="3" type="ORF">SAMN05216180_2690</name>
</gene>
<dbReference type="NCBIfam" id="TIGR01547">
    <property type="entry name" value="phage_term_2"/>
    <property type="match status" value="1"/>
</dbReference>